<proteinExistence type="predicted"/>
<dbReference type="Proteomes" id="UP001629392">
    <property type="component" value="Unassembled WGS sequence"/>
</dbReference>
<evidence type="ECO:0008006" key="4">
    <source>
        <dbReference type="Google" id="ProtNLM"/>
    </source>
</evidence>
<keyword evidence="3" id="KW-1185">Reference proteome</keyword>
<dbReference type="EMBL" id="JAQQCL010000005">
    <property type="protein sequence ID" value="MFM0716603.1"/>
    <property type="molecule type" value="Genomic_DNA"/>
</dbReference>
<name>A0ABW9EC44_9BURK</name>
<sequence>MASLRRRGSSAAAMWNAAMLMTVLTAAVNQPGFAQNADVGYEAAQAALGKADIVHAQVRVAAINAATNSVTLRGPRGNLADVDVNPAVVDVTRLRVGDKLNVAYQQALLLRIDKLATKGVRERVETTVAIPASAGVTSSAHRVRVVATVTKIDRKTRLVTLRGPRHQQVLRAAQDIPLDQLRVGDSVRAEFISAVAVALARN</sequence>
<evidence type="ECO:0000313" key="2">
    <source>
        <dbReference type="EMBL" id="MFM0716603.1"/>
    </source>
</evidence>
<evidence type="ECO:0000313" key="3">
    <source>
        <dbReference type="Proteomes" id="UP001629392"/>
    </source>
</evidence>
<gene>
    <name evidence="2" type="ORF">PQQ73_09700</name>
</gene>
<reference evidence="2 3" key="1">
    <citation type="journal article" date="2024" name="Chem. Sci.">
        <title>Discovery of megapolipeptins by genome mining of a Burkholderiales bacteria collection.</title>
        <authorList>
            <person name="Paulo B.S."/>
            <person name="Recchia M.J.J."/>
            <person name="Lee S."/>
            <person name="Fergusson C.H."/>
            <person name="Romanowski S.B."/>
            <person name="Hernandez A."/>
            <person name="Krull N."/>
            <person name="Liu D.Y."/>
            <person name="Cavanagh H."/>
            <person name="Bos A."/>
            <person name="Gray C.A."/>
            <person name="Murphy B.T."/>
            <person name="Linington R.G."/>
            <person name="Eustaquio A.S."/>
        </authorList>
    </citation>
    <scope>NUCLEOTIDE SEQUENCE [LARGE SCALE GENOMIC DNA]</scope>
    <source>
        <strain evidence="2 3">RL17-350-BIC-E</strain>
    </source>
</reference>
<evidence type="ECO:0000256" key="1">
    <source>
        <dbReference type="SAM" id="SignalP"/>
    </source>
</evidence>
<dbReference type="RefSeq" id="WP_408140319.1">
    <property type="nucleotide sequence ID" value="NZ_JAQQCL010000005.1"/>
</dbReference>
<keyword evidence="1" id="KW-0732">Signal</keyword>
<organism evidence="2 3">
    <name type="scientific">Paraburkholderia strydomiana</name>
    <dbReference type="NCBI Taxonomy" id="1245417"/>
    <lineage>
        <taxon>Bacteria</taxon>
        <taxon>Pseudomonadati</taxon>
        <taxon>Pseudomonadota</taxon>
        <taxon>Betaproteobacteria</taxon>
        <taxon>Burkholderiales</taxon>
        <taxon>Burkholderiaceae</taxon>
        <taxon>Paraburkholderia</taxon>
    </lineage>
</organism>
<feature type="chain" id="PRO_5045931549" description="Copper-binding protein" evidence="1">
    <location>
        <begin position="27"/>
        <end position="202"/>
    </location>
</feature>
<feature type="signal peptide" evidence="1">
    <location>
        <begin position="1"/>
        <end position="26"/>
    </location>
</feature>
<accession>A0ABW9EC44</accession>
<comment type="caution">
    <text evidence="2">The sequence shown here is derived from an EMBL/GenBank/DDBJ whole genome shotgun (WGS) entry which is preliminary data.</text>
</comment>
<protein>
    <recommendedName>
        <fullName evidence="4">Copper-binding protein</fullName>
    </recommendedName>
</protein>